<dbReference type="InterPro" id="IPR011044">
    <property type="entry name" value="Quino_amine_DH_bsu"/>
</dbReference>
<dbReference type="SUPFAM" id="SSF50969">
    <property type="entry name" value="YVTN repeat-like/Quinoprotein amine dehydrogenase"/>
    <property type="match status" value="1"/>
</dbReference>
<proteinExistence type="inferred from homology"/>
<dbReference type="InterPro" id="IPR001434">
    <property type="entry name" value="OmcB-like_DUF11"/>
</dbReference>
<organism evidence="3 4">
    <name type="scientific">Phytomonospora endophytica</name>
    <dbReference type="NCBI Taxonomy" id="714109"/>
    <lineage>
        <taxon>Bacteria</taxon>
        <taxon>Bacillati</taxon>
        <taxon>Actinomycetota</taxon>
        <taxon>Actinomycetes</taxon>
        <taxon>Micromonosporales</taxon>
        <taxon>Micromonosporaceae</taxon>
        <taxon>Phytomonospora</taxon>
    </lineage>
</organism>
<accession>A0A841FS05</accession>
<evidence type="ECO:0000313" key="3">
    <source>
        <dbReference type="EMBL" id="MBB6035329.1"/>
    </source>
</evidence>
<feature type="domain" description="DUF11" evidence="2">
    <location>
        <begin position="636"/>
        <end position="744"/>
    </location>
</feature>
<dbReference type="PANTHER" id="PTHR36842:SF1">
    <property type="entry name" value="PROTEIN TOLB"/>
    <property type="match status" value="1"/>
</dbReference>
<evidence type="ECO:0000313" key="4">
    <source>
        <dbReference type="Proteomes" id="UP000548476"/>
    </source>
</evidence>
<evidence type="ECO:0000256" key="1">
    <source>
        <dbReference type="ARBA" id="ARBA00009820"/>
    </source>
</evidence>
<sequence>MPIIEAVDDATANADPVVNAVAAPGRLAYSSQASDFHYLAKTGASGVESPVLPADVSPPASSDEGDARAGLVAWIADKTGRAVMLSNQSTGAVTTIVPAVAGVYNRTPAVSPDGAWIAFSRNTFGGVSKIWKVRRDGTELQQVTTGTNADYWPTWDPDGENIAFSRYTTAANGYDLYRIHVESKFTLRLTATPARDYEPAWSLDGTRIAFTTTGRYNDAAGYPTTEIVTIPAGGGEVRREVFPIWPRPSSQAVWTSVGSTPTAGLAFTSTEAGGTTSGIYTRLADGFVVAISDQPDYAENNAFWSVEQNAVGYTADRRQPTSRINTIKVDGTSKLNVSDKWNDREDAPAYSADGKRLAYSRTAADGNSADIVIVDLATGAETLIAGARPGFREYYVDPAWSPDGRFLAFGHEYAKLDVGEFPPQVSAIAVLDLTLGTRTELPVELSNNEAFYSFDGEPSWNPASGRLAFSRTWVSVAGADPGMGLMARDVGVEAAFPEESDTDLFVSAYPFPAGVKPTQLTNDLGTACSHGCEDRAPAWSPTDPGKIAFTRDFGDIVVVDPTTATLTTLAVNEDTVYGVADPAWSPDGVKLAFTGFGTGTAPPSIWELPAAGGTPTHRTSTPYSVGQAAYQNVADYEVVPTADAGTIEFGAATTIRVAVTNLGTATTVPTLTLTIPAGLAVTSVVPDSGTCDLVAMTCTRAPLAPNTPWNIAVGVTGAVAGSHAFTTSVASPTVDPLLTNNTATGFITVLNPPDLNVSGAASPFPGTVGGTPITVTFIVQNGPGVTARNVQLNVTWPAAVPARTAASPTACLTVNPCVLGDMAPSTSRIVTFTFPANVPLNVSVTGAVSTPVIDPTPANNTTNVTVIVV</sequence>
<keyword evidence="4" id="KW-1185">Reference proteome</keyword>
<dbReference type="InterPro" id="IPR011042">
    <property type="entry name" value="6-blade_b-propeller_TolB-like"/>
</dbReference>
<dbReference type="Pfam" id="PF01345">
    <property type="entry name" value="DUF11"/>
    <property type="match status" value="1"/>
</dbReference>
<protein>
    <submittedName>
        <fullName evidence="3">Tol biopolymer transport system component</fullName>
    </submittedName>
</protein>
<dbReference type="Gene3D" id="2.120.10.30">
    <property type="entry name" value="TolB, C-terminal domain"/>
    <property type="match status" value="3"/>
</dbReference>
<dbReference type="EMBL" id="JACHGT010000006">
    <property type="protein sequence ID" value="MBB6035329.1"/>
    <property type="molecule type" value="Genomic_DNA"/>
</dbReference>
<comment type="caution">
    <text evidence="3">The sequence shown here is derived from an EMBL/GenBank/DDBJ whole genome shotgun (WGS) entry which is preliminary data.</text>
</comment>
<dbReference type="RefSeq" id="WP_184788175.1">
    <property type="nucleotide sequence ID" value="NZ_BONT01000004.1"/>
</dbReference>
<dbReference type="InterPro" id="IPR011659">
    <property type="entry name" value="WD40"/>
</dbReference>
<dbReference type="Pfam" id="PF07676">
    <property type="entry name" value="PD40"/>
    <property type="match status" value="6"/>
</dbReference>
<comment type="similarity">
    <text evidence="1">Belongs to the TolB family.</text>
</comment>
<dbReference type="Proteomes" id="UP000548476">
    <property type="component" value="Unassembled WGS sequence"/>
</dbReference>
<dbReference type="PANTHER" id="PTHR36842">
    <property type="entry name" value="PROTEIN TOLB HOMOLOG"/>
    <property type="match status" value="1"/>
</dbReference>
<reference evidence="3 4" key="1">
    <citation type="submission" date="2020-08" db="EMBL/GenBank/DDBJ databases">
        <title>Genomic Encyclopedia of Type Strains, Phase IV (KMG-IV): sequencing the most valuable type-strain genomes for metagenomic binning, comparative biology and taxonomic classification.</title>
        <authorList>
            <person name="Goeker M."/>
        </authorList>
    </citation>
    <scope>NUCLEOTIDE SEQUENCE [LARGE SCALE GENOMIC DNA]</scope>
    <source>
        <strain evidence="3 4">YIM 65646</strain>
    </source>
</reference>
<dbReference type="SUPFAM" id="SSF82171">
    <property type="entry name" value="DPP6 N-terminal domain-like"/>
    <property type="match status" value="1"/>
</dbReference>
<name>A0A841FS05_9ACTN</name>
<dbReference type="AlphaFoldDB" id="A0A841FS05"/>
<evidence type="ECO:0000259" key="2">
    <source>
        <dbReference type="Pfam" id="PF01345"/>
    </source>
</evidence>
<gene>
    <name evidence="3" type="ORF">HNR73_003186</name>
</gene>